<name>X1IRD5_9ZZZZ</name>
<protein>
    <submittedName>
        <fullName evidence="1">Uncharacterized protein</fullName>
    </submittedName>
</protein>
<dbReference type="AlphaFoldDB" id="X1IRD5"/>
<accession>X1IRD5</accession>
<organism evidence="1">
    <name type="scientific">marine sediment metagenome</name>
    <dbReference type="NCBI Taxonomy" id="412755"/>
    <lineage>
        <taxon>unclassified sequences</taxon>
        <taxon>metagenomes</taxon>
        <taxon>ecological metagenomes</taxon>
    </lineage>
</organism>
<comment type="caution">
    <text evidence="1">The sequence shown here is derived from an EMBL/GenBank/DDBJ whole genome shotgun (WGS) entry which is preliminary data.</text>
</comment>
<evidence type="ECO:0000313" key="1">
    <source>
        <dbReference type="EMBL" id="GAH68669.1"/>
    </source>
</evidence>
<gene>
    <name evidence="1" type="ORF">S03H2_54686</name>
</gene>
<dbReference type="EMBL" id="BARU01034877">
    <property type="protein sequence ID" value="GAH68669.1"/>
    <property type="molecule type" value="Genomic_DNA"/>
</dbReference>
<reference evidence="1" key="1">
    <citation type="journal article" date="2014" name="Front. Microbiol.">
        <title>High frequency of phylogenetically diverse reductive dehalogenase-homologous genes in deep subseafloor sedimentary metagenomes.</title>
        <authorList>
            <person name="Kawai M."/>
            <person name="Futagami T."/>
            <person name="Toyoda A."/>
            <person name="Takaki Y."/>
            <person name="Nishi S."/>
            <person name="Hori S."/>
            <person name="Arai W."/>
            <person name="Tsubouchi T."/>
            <person name="Morono Y."/>
            <person name="Uchiyama I."/>
            <person name="Ito T."/>
            <person name="Fujiyama A."/>
            <person name="Inagaki F."/>
            <person name="Takami H."/>
        </authorList>
    </citation>
    <scope>NUCLEOTIDE SEQUENCE</scope>
    <source>
        <strain evidence="1">Expedition CK06-06</strain>
    </source>
</reference>
<sequence>MEKKLIVSLKDAVTGVLHGGAGIFRVLIDEEVSGAKNFSLLVNTSKAGTKGE</sequence>
<feature type="non-terminal residue" evidence="1">
    <location>
        <position position="52"/>
    </location>
</feature>
<proteinExistence type="predicted"/>